<dbReference type="OrthoDB" id="4023793at2759"/>
<evidence type="ECO:0000256" key="3">
    <source>
        <dbReference type="SAM" id="Phobius"/>
    </source>
</evidence>
<keyword evidence="3" id="KW-0472">Membrane</keyword>
<feature type="transmembrane region" description="Helical" evidence="3">
    <location>
        <begin position="736"/>
        <end position="757"/>
    </location>
</feature>
<evidence type="ECO:0000313" key="4">
    <source>
        <dbReference type="EMBL" id="EDK43338.1"/>
    </source>
</evidence>
<dbReference type="VEuPathDB" id="FungiDB:LELG_01516"/>
<keyword evidence="3" id="KW-1133">Transmembrane helix</keyword>
<dbReference type="GeneID" id="5233666"/>
<dbReference type="EMBL" id="CH981525">
    <property type="protein sequence ID" value="EDK43338.1"/>
    <property type="molecule type" value="Genomic_DNA"/>
</dbReference>
<dbReference type="InParanoid" id="A5DVY0"/>
<feature type="compositionally biased region" description="Low complexity" evidence="2">
    <location>
        <begin position="22"/>
        <end position="33"/>
    </location>
</feature>
<accession>A5DVY0</accession>
<feature type="region of interest" description="Disordered" evidence="2">
    <location>
        <begin position="134"/>
        <end position="163"/>
    </location>
</feature>
<proteinExistence type="predicted"/>
<feature type="region of interest" description="Disordered" evidence="2">
    <location>
        <begin position="199"/>
        <end position="230"/>
    </location>
</feature>
<feature type="compositionally biased region" description="Basic and acidic residues" evidence="2">
    <location>
        <begin position="1"/>
        <end position="18"/>
    </location>
</feature>
<evidence type="ECO:0000256" key="1">
    <source>
        <dbReference type="SAM" id="Coils"/>
    </source>
</evidence>
<feature type="region of interest" description="Disordered" evidence="2">
    <location>
        <begin position="1"/>
        <end position="104"/>
    </location>
</feature>
<gene>
    <name evidence="4" type="ORF">LELG_01516</name>
</gene>
<evidence type="ECO:0000256" key="2">
    <source>
        <dbReference type="SAM" id="MobiDB-lite"/>
    </source>
</evidence>
<dbReference type="STRING" id="379508.A5DVY0"/>
<feature type="region of interest" description="Disordered" evidence="2">
    <location>
        <begin position="283"/>
        <end position="356"/>
    </location>
</feature>
<reference evidence="4 5" key="1">
    <citation type="journal article" date="2009" name="Nature">
        <title>Evolution of pathogenicity and sexual reproduction in eight Candida genomes.</title>
        <authorList>
            <person name="Butler G."/>
            <person name="Rasmussen M.D."/>
            <person name="Lin M.F."/>
            <person name="Santos M.A."/>
            <person name="Sakthikumar S."/>
            <person name="Munro C.A."/>
            <person name="Rheinbay E."/>
            <person name="Grabherr M."/>
            <person name="Forche A."/>
            <person name="Reedy J.L."/>
            <person name="Agrafioti I."/>
            <person name="Arnaud M.B."/>
            <person name="Bates S."/>
            <person name="Brown A.J."/>
            <person name="Brunke S."/>
            <person name="Costanzo M.C."/>
            <person name="Fitzpatrick D.A."/>
            <person name="de Groot P.W."/>
            <person name="Harris D."/>
            <person name="Hoyer L.L."/>
            <person name="Hube B."/>
            <person name="Klis F.M."/>
            <person name="Kodira C."/>
            <person name="Lennard N."/>
            <person name="Logue M.E."/>
            <person name="Martin R."/>
            <person name="Neiman A.M."/>
            <person name="Nikolaou E."/>
            <person name="Quail M.A."/>
            <person name="Quinn J."/>
            <person name="Santos M.C."/>
            <person name="Schmitzberger F.F."/>
            <person name="Sherlock G."/>
            <person name="Shah P."/>
            <person name="Silverstein K.A."/>
            <person name="Skrzypek M.S."/>
            <person name="Soll D."/>
            <person name="Staggs R."/>
            <person name="Stansfield I."/>
            <person name="Stumpf M.P."/>
            <person name="Sudbery P.E."/>
            <person name="Srikantha T."/>
            <person name="Zeng Q."/>
            <person name="Berman J."/>
            <person name="Berriman M."/>
            <person name="Heitman J."/>
            <person name="Gow N.A."/>
            <person name="Lorenz M.C."/>
            <person name="Birren B.W."/>
            <person name="Kellis M."/>
            <person name="Cuomo C.A."/>
        </authorList>
    </citation>
    <scope>NUCLEOTIDE SEQUENCE [LARGE SCALE GENOMIC DNA]</scope>
    <source>
        <strain evidence="5">ATCC 11503 / BCRC 21390 / CBS 2605 / JCM 1781 / NBRC 1676 / NRRL YB-4239</strain>
    </source>
</reference>
<feature type="compositionally biased region" description="Polar residues" evidence="2">
    <location>
        <begin position="72"/>
        <end position="84"/>
    </location>
</feature>
<feature type="compositionally biased region" description="Basic and acidic residues" evidence="2">
    <location>
        <begin position="285"/>
        <end position="295"/>
    </location>
</feature>
<feature type="compositionally biased region" description="Low complexity" evidence="2">
    <location>
        <begin position="211"/>
        <end position="230"/>
    </location>
</feature>
<feature type="coiled-coil region" evidence="1">
    <location>
        <begin position="668"/>
        <end position="698"/>
    </location>
</feature>
<feature type="region of interest" description="Disordered" evidence="2">
    <location>
        <begin position="244"/>
        <end position="271"/>
    </location>
</feature>
<feature type="compositionally biased region" description="Basic and acidic residues" evidence="2">
    <location>
        <begin position="85"/>
        <end position="102"/>
    </location>
</feature>
<dbReference type="HOGENOM" id="CLU_367630_0_0_1"/>
<feature type="region of interest" description="Disordered" evidence="2">
    <location>
        <begin position="468"/>
        <end position="523"/>
    </location>
</feature>
<dbReference type="AlphaFoldDB" id="A5DVY0"/>
<name>A5DVY0_LODEL</name>
<keyword evidence="1" id="KW-0175">Coiled coil</keyword>
<dbReference type="Proteomes" id="UP000001996">
    <property type="component" value="Unassembled WGS sequence"/>
</dbReference>
<sequence>MENGERIKSANGSREELPARVQQKQQHHQQQQKQHQHQQQKHNNYQEVLSKTPTSKSKKSPRSGIDVHISNEMATTNLNGNGSSNEHDDFKHGYVNSKDDSLPRTLEYQDSTTTTGAGDGAGETYPHTEYLELKQQAPSTPPQASQSQQQQQQRHEQKSLKSQLHKLSTVNAAEAKSLPKRNSAGDLLYELRNKSESNINSFNSNHRQRKSLPSSNSSSTASTPPLLSKSSDNLKALGLVAGSGSGSDPYFQQSKYRPITPPANRYREEPGLSYFNYDKSAINETRNKSRSREPIRTLSTGSNKSSSGSSLHRLSKPDASSSGNTNGFNGVHRRNVSFGGIDESKPKLGGASGGTNGLMTSPRFLRDFKAHNNLSFAEYGLSKNGKSPSTTKNSHYYYGNNYSSSNNNNSNSNNGQHHHARNELRNRLVDQFFNLSVNVQAPPESFKSNGVPIHYGFPSATLLEIPIVNGDPTTPKQQDRKFNWGSQGQNHGQSQVSQNGTLDDRNSANFTNGGNGATSTKGPYTSPFALTLETSEELVNATLNHGGFKLQYNEKEIIENDKLVNYFLNIDNILAELGVKDHDRSDHNHRSDHQLLVRELYDPLLKIMSVVSEKLLLKQKEILFSVPQCPSLVQLDLIRQYLEFLKTEITRTKLELRDRLVETRDINKEEITESLDKLNEIVENLVLLENKSRLYKEKIQAHKQLLNVEISQKLDLLEDINKRITKNKSIQRRQKWVRANVCIGVLIVVLGVSWFALQ</sequence>
<feature type="region of interest" description="Disordered" evidence="2">
    <location>
        <begin position="379"/>
        <end position="420"/>
    </location>
</feature>
<organism evidence="4 5">
    <name type="scientific">Lodderomyces elongisporus (strain ATCC 11503 / CBS 2605 / JCM 1781 / NBRC 1676 / NRRL YB-4239)</name>
    <name type="common">Yeast</name>
    <name type="synonym">Saccharomyces elongisporus</name>
    <dbReference type="NCBI Taxonomy" id="379508"/>
    <lineage>
        <taxon>Eukaryota</taxon>
        <taxon>Fungi</taxon>
        <taxon>Dikarya</taxon>
        <taxon>Ascomycota</taxon>
        <taxon>Saccharomycotina</taxon>
        <taxon>Pichiomycetes</taxon>
        <taxon>Debaryomycetaceae</taxon>
        <taxon>Candida/Lodderomyces clade</taxon>
        <taxon>Lodderomyces</taxon>
    </lineage>
</organism>
<evidence type="ECO:0000313" key="5">
    <source>
        <dbReference type="Proteomes" id="UP000001996"/>
    </source>
</evidence>
<feature type="compositionally biased region" description="Low complexity" evidence="2">
    <location>
        <begin position="135"/>
        <end position="152"/>
    </location>
</feature>
<feature type="compositionally biased region" description="Polar residues" evidence="2">
    <location>
        <begin position="484"/>
        <end position="523"/>
    </location>
</feature>
<keyword evidence="5" id="KW-1185">Reference proteome</keyword>
<feature type="compositionally biased region" description="Low complexity" evidence="2">
    <location>
        <begin position="393"/>
        <end position="415"/>
    </location>
</feature>
<dbReference type="KEGG" id="lel:PVL30_001486"/>
<protein>
    <submittedName>
        <fullName evidence="4">Uncharacterized protein</fullName>
    </submittedName>
</protein>
<feature type="compositionally biased region" description="Polar residues" evidence="2">
    <location>
        <begin position="318"/>
        <end position="328"/>
    </location>
</feature>
<keyword evidence="3" id="KW-0812">Transmembrane</keyword>
<feature type="compositionally biased region" description="Low complexity" evidence="2">
    <location>
        <begin position="296"/>
        <end position="312"/>
    </location>
</feature>